<keyword evidence="1" id="KW-1133">Transmembrane helix</keyword>
<feature type="transmembrane region" description="Helical" evidence="1">
    <location>
        <begin position="57"/>
        <end position="79"/>
    </location>
</feature>
<organism evidence="2 3">
    <name type="scientific">Brassica campestris</name>
    <name type="common">Field mustard</name>
    <dbReference type="NCBI Taxonomy" id="3711"/>
    <lineage>
        <taxon>Eukaryota</taxon>
        <taxon>Viridiplantae</taxon>
        <taxon>Streptophyta</taxon>
        <taxon>Embryophyta</taxon>
        <taxon>Tracheophyta</taxon>
        <taxon>Spermatophyta</taxon>
        <taxon>Magnoliopsida</taxon>
        <taxon>eudicotyledons</taxon>
        <taxon>Gunneridae</taxon>
        <taxon>Pentapetalae</taxon>
        <taxon>rosids</taxon>
        <taxon>malvids</taxon>
        <taxon>Brassicales</taxon>
        <taxon>Brassicaceae</taxon>
        <taxon>Brassiceae</taxon>
        <taxon>Brassica</taxon>
    </lineage>
</organism>
<evidence type="ECO:0000313" key="3">
    <source>
        <dbReference type="Proteomes" id="UP000694005"/>
    </source>
</evidence>
<sequence length="81" mass="9173">SFKERIFQDGAGADLRYMKAKTCGDVDGSMLPRLFISGSYVGGFRILAVLNFMSRFFFLPPLMMITLSIQMMFCILLVYPS</sequence>
<name>A0A8D9M7A1_BRACM</name>
<keyword evidence="1" id="KW-0472">Membrane</keyword>
<dbReference type="AlphaFoldDB" id="A0A8D9M7A1"/>
<evidence type="ECO:0000256" key="1">
    <source>
        <dbReference type="SAM" id="Phobius"/>
    </source>
</evidence>
<dbReference type="Proteomes" id="UP000694005">
    <property type="component" value="Chromosome A07"/>
</dbReference>
<feature type="non-terminal residue" evidence="2">
    <location>
        <position position="1"/>
    </location>
</feature>
<dbReference type="Gramene" id="A07p06450.2_BraZ1">
    <property type="protein sequence ID" value="A07p06450.2_BraZ1.CDS.1"/>
    <property type="gene ID" value="A07g06450.2_BraZ1"/>
</dbReference>
<gene>
    <name evidence="2" type="ORF">BRAPAZ1V2_A07P06450.2</name>
</gene>
<accession>A0A8D9M7A1</accession>
<reference evidence="2 3" key="1">
    <citation type="submission" date="2021-07" db="EMBL/GenBank/DDBJ databases">
        <authorList>
            <consortium name="Genoscope - CEA"/>
            <person name="William W."/>
        </authorList>
    </citation>
    <scope>NUCLEOTIDE SEQUENCE [LARGE SCALE GENOMIC DNA]</scope>
</reference>
<evidence type="ECO:0000313" key="2">
    <source>
        <dbReference type="EMBL" id="CAG7901001.1"/>
    </source>
</evidence>
<proteinExistence type="predicted"/>
<keyword evidence="1" id="KW-0812">Transmembrane</keyword>
<protein>
    <submittedName>
        <fullName evidence="2">Uncharacterized protein</fullName>
    </submittedName>
</protein>
<dbReference type="EMBL" id="LS974623">
    <property type="protein sequence ID" value="CAG7901001.1"/>
    <property type="molecule type" value="Genomic_DNA"/>
</dbReference>